<reference evidence="4" key="1">
    <citation type="submission" date="2020-10" db="EMBL/GenBank/DDBJ databases">
        <title>Connecting structure to function with the recovery of over 1000 high-quality activated sludge metagenome-assembled genomes encoding full-length rRNA genes using long-read sequencing.</title>
        <authorList>
            <person name="Singleton C.M."/>
            <person name="Petriglieri F."/>
            <person name="Kristensen J.M."/>
            <person name="Kirkegaard R.H."/>
            <person name="Michaelsen T.Y."/>
            <person name="Andersen M.H."/>
            <person name="Karst S.M."/>
            <person name="Dueholm M.S."/>
            <person name="Nielsen P.H."/>
            <person name="Albertsen M."/>
        </authorList>
    </citation>
    <scope>NUCLEOTIDE SEQUENCE</scope>
    <source>
        <strain evidence="4">Bjer_18-Q3-R1-45_BAT3C.347</strain>
    </source>
</reference>
<dbReference type="Pfam" id="PF00462">
    <property type="entry name" value="Glutaredoxin"/>
    <property type="match status" value="1"/>
</dbReference>
<dbReference type="Gene3D" id="3.40.30.10">
    <property type="entry name" value="Glutaredoxin"/>
    <property type="match status" value="1"/>
</dbReference>
<dbReference type="SUPFAM" id="SSF52833">
    <property type="entry name" value="Thioredoxin-like"/>
    <property type="match status" value="1"/>
</dbReference>
<dbReference type="AlphaFoldDB" id="A0A9D7HS56"/>
<organism evidence="4 5">
    <name type="scientific">Candidatus Methylophosphatis roskildensis</name>
    <dbReference type="NCBI Taxonomy" id="2899263"/>
    <lineage>
        <taxon>Bacteria</taxon>
        <taxon>Pseudomonadati</taxon>
        <taxon>Pseudomonadota</taxon>
        <taxon>Betaproteobacteria</taxon>
        <taxon>Nitrosomonadales</taxon>
        <taxon>Sterolibacteriaceae</taxon>
        <taxon>Candidatus Methylophosphatis</taxon>
    </lineage>
</organism>
<dbReference type="PROSITE" id="PS51257">
    <property type="entry name" value="PROKAR_LIPOPROTEIN"/>
    <property type="match status" value="1"/>
</dbReference>
<dbReference type="EMBL" id="JADJEV010000004">
    <property type="protein sequence ID" value="MBK6974231.1"/>
    <property type="molecule type" value="Genomic_DNA"/>
</dbReference>
<feature type="chain" id="PRO_5038789794" evidence="1">
    <location>
        <begin position="26"/>
        <end position="173"/>
    </location>
</feature>
<gene>
    <name evidence="4" type="ORF">IPH26_15235</name>
</gene>
<dbReference type="PROSITE" id="PS51354">
    <property type="entry name" value="GLUTAREDOXIN_2"/>
    <property type="match status" value="1"/>
</dbReference>
<sequence>MNARLTLLLLALAMACVLLAPPANAETLYKSVGPDGRVEYTDRPPADGKAAKTLNFADLPATPLPESVLRNREQLQKSMQNRLANAGKPDGGAQLFTAVWCGYCRKAKAYLAERGIAYREHDIDTPDGQIAFARAGNASGIPLLLVGEQRVQGFSAAAYDAALHALKPSAMPR</sequence>
<dbReference type="Proteomes" id="UP000807785">
    <property type="component" value="Unassembled WGS sequence"/>
</dbReference>
<evidence type="ECO:0000259" key="3">
    <source>
        <dbReference type="Pfam" id="PF13511"/>
    </source>
</evidence>
<feature type="domain" description="DUF4124" evidence="3">
    <location>
        <begin position="16"/>
        <end position="66"/>
    </location>
</feature>
<evidence type="ECO:0000256" key="1">
    <source>
        <dbReference type="SAM" id="SignalP"/>
    </source>
</evidence>
<dbReference type="InterPro" id="IPR025392">
    <property type="entry name" value="DUF4124"/>
</dbReference>
<proteinExistence type="predicted"/>
<name>A0A9D7HS56_9PROT</name>
<evidence type="ECO:0000259" key="2">
    <source>
        <dbReference type="Pfam" id="PF00462"/>
    </source>
</evidence>
<feature type="domain" description="Glutaredoxin" evidence="2">
    <location>
        <begin position="95"/>
        <end position="150"/>
    </location>
</feature>
<dbReference type="InterPro" id="IPR036249">
    <property type="entry name" value="Thioredoxin-like_sf"/>
</dbReference>
<comment type="caution">
    <text evidence="4">The sequence shown here is derived from an EMBL/GenBank/DDBJ whole genome shotgun (WGS) entry which is preliminary data.</text>
</comment>
<dbReference type="InterPro" id="IPR002109">
    <property type="entry name" value="Glutaredoxin"/>
</dbReference>
<feature type="signal peptide" evidence="1">
    <location>
        <begin position="1"/>
        <end position="25"/>
    </location>
</feature>
<dbReference type="CDD" id="cd02976">
    <property type="entry name" value="NrdH"/>
    <property type="match status" value="1"/>
</dbReference>
<dbReference type="Pfam" id="PF13511">
    <property type="entry name" value="DUF4124"/>
    <property type="match status" value="1"/>
</dbReference>
<evidence type="ECO:0000313" key="4">
    <source>
        <dbReference type="EMBL" id="MBK6974231.1"/>
    </source>
</evidence>
<keyword evidence="1" id="KW-0732">Signal</keyword>
<accession>A0A9D7HS56</accession>
<protein>
    <submittedName>
        <fullName evidence="4">Glutaredoxin family protein</fullName>
    </submittedName>
</protein>
<evidence type="ECO:0000313" key="5">
    <source>
        <dbReference type="Proteomes" id="UP000807785"/>
    </source>
</evidence>